<dbReference type="PANTHER" id="PTHR12357">
    <property type="entry name" value="YTH YT521-B HOMOLOGY DOMAIN-CONTAINING"/>
    <property type="match status" value="1"/>
</dbReference>
<reference evidence="4" key="1">
    <citation type="submission" date="2022-07" db="EMBL/GenBank/DDBJ databases">
        <authorList>
            <person name="Macas J."/>
            <person name="Novak P."/>
            <person name="Neumann P."/>
        </authorList>
    </citation>
    <scope>NUCLEOTIDE SEQUENCE</scope>
</reference>
<organism evidence="4 5">
    <name type="scientific">Cuscuta europaea</name>
    <name type="common">European dodder</name>
    <dbReference type="NCBI Taxonomy" id="41803"/>
    <lineage>
        <taxon>Eukaryota</taxon>
        <taxon>Viridiplantae</taxon>
        <taxon>Streptophyta</taxon>
        <taxon>Embryophyta</taxon>
        <taxon>Tracheophyta</taxon>
        <taxon>Spermatophyta</taxon>
        <taxon>Magnoliopsida</taxon>
        <taxon>eudicotyledons</taxon>
        <taxon>Gunneridae</taxon>
        <taxon>Pentapetalae</taxon>
        <taxon>asterids</taxon>
        <taxon>lamiids</taxon>
        <taxon>Solanales</taxon>
        <taxon>Convolvulaceae</taxon>
        <taxon>Cuscuteae</taxon>
        <taxon>Cuscuta</taxon>
        <taxon>Cuscuta subgen. Cuscuta</taxon>
    </lineage>
</organism>
<dbReference type="Proteomes" id="UP001152484">
    <property type="component" value="Unassembled WGS sequence"/>
</dbReference>
<dbReference type="GO" id="GO:0005737">
    <property type="term" value="C:cytoplasm"/>
    <property type="evidence" value="ECO:0007669"/>
    <property type="project" value="TreeGrafter"/>
</dbReference>
<dbReference type="GO" id="GO:0061157">
    <property type="term" value="P:mRNA destabilization"/>
    <property type="evidence" value="ECO:0007669"/>
    <property type="project" value="TreeGrafter"/>
</dbReference>
<dbReference type="InterPro" id="IPR045168">
    <property type="entry name" value="YTH_prot"/>
</dbReference>
<sequence length="692" mass="76079">MAPVAAPADQTADLLQKLSLESKTKALEIAEPTKKASGDSAGIANGQNQSSGRSYSPLLPDMIDPSMCYFPSGYPFTAYYGAYDGTGSEWDNYARYLNQDGVEMPAVYGDNGTVMYHNGYGYTPYPPYSLATSPVPTVGQDNLLYGAQQYQYPTPYFQAQTSGLYPPRTKGETVNSGAPGQAAPLPVDSSKGTAKGNDIANGGVVKGSNGSVPAKPKPLYQNSSLNANGRGALPGGYTSSVYHDPRFAYDGLRSTIPWFDTSSFSDGQANMPVSTTSSNSVYPQSRNPNFRPHLMGLQHPRPISGMNATNGYINRMYPNKMYSQYGNTYRSSVGYGSNGYDSRTSSRSWLASDNKFKPRGGRAAVGGYYGYSNDNMDGLTELNRGPRGKGSKTQEGFTPVALAVKGQTIPLTAENDDDKEKSCLVPDMDQYNCSDFSVTYDDAKFFIIKSYSEDDVHKSVKYNVWSSTPNGNKKLNEAYLEAQQKSDGCPIFLLFSVNTSGQFVGVAEMVGPVDFNKKVEYWQQDKWIGCFPVKWRIVKDVPNSLLKHITLEYNENKPVTNSRDTQEVRLEQGLQVLKIFKDHASKQCILDDFEFYEDRQKRIQEKKAKQLFQKQVWEGKVTYDNKEAVNGEIKFQTSTEVEVKEETIAAPMNIGDSKSLETVAKSDVKSANQEVASVENSKIAADVVVNGC</sequence>
<dbReference type="PANTHER" id="PTHR12357:SF99">
    <property type="entry name" value="YTH DOMAIN-CONTAINING PROTEIN ECT2-RELATED"/>
    <property type="match status" value="1"/>
</dbReference>
<evidence type="ECO:0000313" key="5">
    <source>
        <dbReference type="Proteomes" id="UP001152484"/>
    </source>
</evidence>
<evidence type="ECO:0000259" key="3">
    <source>
        <dbReference type="PROSITE" id="PS50882"/>
    </source>
</evidence>
<dbReference type="EMBL" id="CAMAPE010000008">
    <property type="protein sequence ID" value="CAH9072143.1"/>
    <property type="molecule type" value="Genomic_DNA"/>
</dbReference>
<dbReference type="PROSITE" id="PS50882">
    <property type="entry name" value="YTH"/>
    <property type="match status" value="1"/>
</dbReference>
<feature type="compositionally biased region" description="Low complexity" evidence="2">
    <location>
        <begin position="201"/>
        <end position="212"/>
    </location>
</feature>
<proteinExistence type="inferred from homology"/>
<keyword evidence="5" id="KW-1185">Reference proteome</keyword>
<dbReference type="GO" id="GO:0003729">
    <property type="term" value="F:mRNA binding"/>
    <property type="evidence" value="ECO:0007669"/>
    <property type="project" value="UniProtKB-UniRule"/>
</dbReference>
<dbReference type="Pfam" id="PF04146">
    <property type="entry name" value="YTH"/>
    <property type="match status" value="1"/>
</dbReference>
<evidence type="ECO:0000256" key="1">
    <source>
        <dbReference type="RuleBase" id="RU369095"/>
    </source>
</evidence>
<dbReference type="InterPro" id="IPR007275">
    <property type="entry name" value="YTH_domain"/>
</dbReference>
<gene>
    <name evidence="4" type="ORF">CEURO_LOCUS4202</name>
</gene>
<dbReference type="OrthoDB" id="306690at2759"/>
<feature type="region of interest" description="Disordered" evidence="2">
    <location>
        <begin position="163"/>
        <end position="215"/>
    </location>
</feature>
<dbReference type="Gene3D" id="3.10.590.10">
    <property type="entry name" value="ph1033 like domains"/>
    <property type="match status" value="1"/>
</dbReference>
<dbReference type="CDD" id="cd21134">
    <property type="entry name" value="YTH"/>
    <property type="match status" value="1"/>
</dbReference>
<feature type="domain" description="YTH" evidence="3">
    <location>
        <begin position="443"/>
        <end position="580"/>
    </location>
</feature>
<comment type="function">
    <text evidence="1">Specifically recognizes and binds N6-methyladenosine (m6A)-containing RNAs, and regulates mRNA stability. M6A is a modification present at internal sites of mRNAs and some non-coding RNAs and plays a role in mRNA stability and processing.</text>
</comment>
<comment type="caution">
    <text evidence="4">The sequence shown here is derived from an EMBL/GenBank/DDBJ whole genome shotgun (WGS) entry which is preliminary data.</text>
</comment>
<accession>A0A9P0YR17</accession>
<comment type="similarity">
    <text evidence="1">Belongs to the YTHDF family.</text>
</comment>
<dbReference type="GO" id="GO:1990247">
    <property type="term" value="F:N6-methyladenosine-containing RNA reader activity"/>
    <property type="evidence" value="ECO:0007669"/>
    <property type="project" value="UniProtKB-UniRule"/>
</dbReference>
<evidence type="ECO:0000313" key="4">
    <source>
        <dbReference type="EMBL" id="CAH9072143.1"/>
    </source>
</evidence>
<protein>
    <recommendedName>
        <fullName evidence="1">YTH domain-containing family protein</fullName>
    </recommendedName>
</protein>
<evidence type="ECO:0000256" key="2">
    <source>
        <dbReference type="SAM" id="MobiDB-lite"/>
    </source>
</evidence>
<feature type="region of interest" description="Disordered" evidence="2">
    <location>
        <begin position="31"/>
        <end position="52"/>
    </location>
</feature>
<keyword evidence="1" id="KW-0694">RNA-binding</keyword>
<dbReference type="AlphaFoldDB" id="A0A9P0YR17"/>
<name>A0A9P0YR17_CUSEU</name>